<organism evidence="1">
    <name type="scientific">Burkholderia pseudomallei 1710a</name>
    <dbReference type="NCBI Taxonomy" id="320371"/>
    <lineage>
        <taxon>Bacteria</taxon>
        <taxon>Pseudomonadati</taxon>
        <taxon>Pseudomonadota</taxon>
        <taxon>Betaproteobacteria</taxon>
        <taxon>Burkholderiales</taxon>
        <taxon>Burkholderiaceae</taxon>
        <taxon>Burkholderia</taxon>
        <taxon>pseudomallei group</taxon>
    </lineage>
</organism>
<reference evidence="1" key="1">
    <citation type="submission" date="2009-05" db="EMBL/GenBank/DDBJ databases">
        <authorList>
            <person name="Harkins D.M."/>
            <person name="DeShazer D."/>
            <person name="Woods D.E."/>
            <person name="Brinkac L.M."/>
            <person name="Brown K.A."/>
            <person name="Hung G.C."/>
            <person name="Tuanyok A."/>
            <person name="Zhang B."/>
            <person name="Nierman W.C."/>
        </authorList>
    </citation>
    <scope>NUCLEOTIDE SEQUENCE [LARGE SCALE GENOMIC DNA]</scope>
    <source>
        <strain evidence="1">1710a</strain>
    </source>
</reference>
<dbReference type="HOGENOM" id="CLU_092002_1_0_4"/>
<name>A0A0E1W1Y9_BURPE</name>
<dbReference type="Proteomes" id="UP000001812">
    <property type="component" value="Chromosome II"/>
</dbReference>
<dbReference type="AlphaFoldDB" id="A0A0E1W1Y9"/>
<protein>
    <submittedName>
        <fullName evidence="1">Type III secretion apparatus protein OrgA/MxiK</fullName>
    </submittedName>
</protein>
<gene>
    <name evidence="1" type="ORF">BURPS1710A_A1346</name>
</gene>
<proteinExistence type="predicted"/>
<dbReference type="EMBL" id="CM000833">
    <property type="protein sequence ID" value="EET03677.1"/>
    <property type="molecule type" value="Genomic_DNA"/>
</dbReference>
<evidence type="ECO:0000313" key="1">
    <source>
        <dbReference type="EMBL" id="EET03677.1"/>
    </source>
</evidence>
<dbReference type="NCBIfam" id="TIGR02555">
    <property type="entry name" value="OrgA_MxiK"/>
    <property type="match status" value="1"/>
</dbReference>
<sequence>MGAAPMNPLALMRVMYGPLGYAHPDHRTIAGVDLARMPADVANQWLIDHHRLDTAIDFDWRGAPRAAPCVDHWARLPRIAYLIGVQRLRAALVERGRYVRLDASSQRFLCMPLAAVPKAACAGMPDDDAIVAAGTACLTAALHDAPRALRQRLPLLFPRAHAARLASGLDGAHDDARAAWSSSLFSFAVNHALLEPAPVS</sequence>
<accession>A0A0E1W1Y9</accession>
<dbReference type="Pfam" id="PF09482">
    <property type="entry name" value="OrgA_MxiK"/>
    <property type="match status" value="1"/>
</dbReference>
<dbReference type="InterPro" id="IPR013388">
    <property type="entry name" value="T3SS_OrgA/MxiK"/>
</dbReference>